<name>A0AAD7HT81_9AGAR</name>
<evidence type="ECO:0000313" key="11">
    <source>
        <dbReference type="EMBL" id="KAJ7727818.1"/>
    </source>
</evidence>
<keyword evidence="2" id="KW-0690">Ribosome biogenesis</keyword>
<organism evidence="11 12">
    <name type="scientific">Mycena maculata</name>
    <dbReference type="NCBI Taxonomy" id="230809"/>
    <lineage>
        <taxon>Eukaryota</taxon>
        <taxon>Fungi</taxon>
        <taxon>Dikarya</taxon>
        <taxon>Basidiomycota</taxon>
        <taxon>Agaricomycotina</taxon>
        <taxon>Agaricomycetes</taxon>
        <taxon>Agaricomycetidae</taxon>
        <taxon>Agaricales</taxon>
        <taxon>Marasmiineae</taxon>
        <taxon>Mycenaceae</taxon>
        <taxon>Mycena</taxon>
    </lineage>
</organism>
<dbReference type="GO" id="GO:2000234">
    <property type="term" value="P:positive regulation of rRNA processing"/>
    <property type="evidence" value="ECO:0007669"/>
    <property type="project" value="TreeGrafter"/>
</dbReference>
<dbReference type="Proteomes" id="UP001215280">
    <property type="component" value="Unassembled WGS sequence"/>
</dbReference>
<keyword evidence="5" id="KW-0677">Repeat</keyword>
<dbReference type="GO" id="GO:0032040">
    <property type="term" value="C:small-subunit processome"/>
    <property type="evidence" value="ECO:0007669"/>
    <property type="project" value="InterPro"/>
</dbReference>
<evidence type="ECO:0000256" key="9">
    <source>
        <dbReference type="SAM" id="MobiDB-lite"/>
    </source>
</evidence>
<feature type="region of interest" description="Disordered" evidence="9">
    <location>
        <begin position="1"/>
        <end position="60"/>
    </location>
</feature>
<feature type="domain" description="WD repeat-containing protein 75 second beta-propeller" evidence="10">
    <location>
        <begin position="428"/>
        <end position="714"/>
    </location>
</feature>
<dbReference type="SMART" id="SM00320">
    <property type="entry name" value="WD40"/>
    <property type="match status" value="4"/>
</dbReference>
<evidence type="ECO:0000256" key="7">
    <source>
        <dbReference type="ARBA" id="ARBA00023242"/>
    </source>
</evidence>
<keyword evidence="7" id="KW-0539">Nucleus</keyword>
<dbReference type="GO" id="GO:0006364">
    <property type="term" value="P:rRNA processing"/>
    <property type="evidence" value="ECO:0007669"/>
    <property type="project" value="UniProtKB-KW"/>
</dbReference>
<keyword evidence="4 8" id="KW-0853">WD repeat</keyword>
<dbReference type="Gene3D" id="2.130.10.10">
    <property type="entry name" value="YVTN repeat-like/Quinoprotein amine dehydrogenase"/>
    <property type="match status" value="3"/>
</dbReference>
<evidence type="ECO:0000256" key="4">
    <source>
        <dbReference type="ARBA" id="ARBA00022574"/>
    </source>
</evidence>
<feature type="repeat" description="WD" evidence="8">
    <location>
        <begin position="267"/>
        <end position="291"/>
    </location>
</feature>
<dbReference type="InterPro" id="IPR036322">
    <property type="entry name" value="WD40_repeat_dom_sf"/>
</dbReference>
<accession>A0AAD7HT81</accession>
<dbReference type="PANTHER" id="PTHR44215:SF1">
    <property type="entry name" value="WD REPEAT-CONTAINING PROTEIN 75"/>
    <property type="match status" value="1"/>
</dbReference>
<dbReference type="InterPro" id="IPR001680">
    <property type="entry name" value="WD40_rpt"/>
</dbReference>
<reference evidence="11" key="1">
    <citation type="submission" date="2023-03" db="EMBL/GenBank/DDBJ databases">
        <title>Massive genome expansion in bonnet fungi (Mycena s.s.) driven by repeated elements and novel gene families across ecological guilds.</title>
        <authorList>
            <consortium name="Lawrence Berkeley National Laboratory"/>
            <person name="Harder C.B."/>
            <person name="Miyauchi S."/>
            <person name="Viragh M."/>
            <person name="Kuo A."/>
            <person name="Thoen E."/>
            <person name="Andreopoulos B."/>
            <person name="Lu D."/>
            <person name="Skrede I."/>
            <person name="Drula E."/>
            <person name="Henrissat B."/>
            <person name="Morin E."/>
            <person name="Kohler A."/>
            <person name="Barry K."/>
            <person name="LaButti K."/>
            <person name="Morin E."/>
            <person name="Salamov A."/>
            <person name="Lipzen A."/>
            <person name="Mereny Z."/>
            <person name="Hegedus B."/>
            <person name="Baldrian P."/>
            <person name="Stursova M."/>
            <person name="Weitz H."/>
            <person name="Taylor A."/>
            <person name="Grigoriev I.V."/>
            <person name="Nagy L.G."/>
            <person name="Martin F."/>
            <person name="Kauserud H."/>
        </authorList>
    </citation>
    <scope>NUCLEOTIDE SEQUENCE</scope>
    <source>
        <strain evidence="11">CBHHK188m</strain>
    </source>
</reference>
<dbReference type="SUPFAM" id="SSF50978">
    <property type="entry name" value="WD40 repeat-like"/>
    <property type="match status" value="3"/>
</dbReference>
<sequence length="962" mass="103752">MAASSMRQAHEIPLPQSPASNAQKSAPSRKGKGKAKEHPTAAPKRRVQISASDPSSGPSWDWTSLTDNLVSSVPPIFTKDGSYFFSLVGCSVRIYAVTTGKVVSTLSIPRPAGYDASSDTVTCAVLNPHNAFQLITGSLAGVLAVWDFLEATLLQIIDIAQPIHHICAHESFQDSVFVTASRPGKKGVIDENSIVLRVSLKSADVASQSTVQKSAEIIPVGKIRQPTGLAFSPSGEWLVAIGGHKAYVASATSLSSGFIKYVSPERLTCIAFHPSEDYFASGDEKGYIRLWYCLNEQASSKSVGVEKKLQTTSLHWHAHAVSSIAFTPNGAYLLSGGEESVLVIWQLHTGKREFLPRIGSPIKTISVSKVAGGEEEYLLGLADATFAFVGAASLKVSRSYSRIKLDPASVYNTPSTSKNPVTPLSVHTLTSTLILPSSHPSSLQIYSPISSTLVSELEVSPSNRVSRRDEKPIEPCRIERVTLSPSGDWLATLDAREGDEDLHGESYLKIWRWDRKAGFWILNTRVDRPHGLAKVTDVAFAPGSEGQPLFLVTIGGDSNIKTWRLRATNDKSGPAEEFWVARSSWNLQNELPSHVSWSPDGSLLSITLPHRITLFNPATNLLRHTLACPECGEIKASHFIGKAGRYLAVVGTMDLVLWDLVGQRVRWHYTSSAPIYALVSHPREDTFAVVFSPSTEERAKSRVAVFQADSSKPSRTLSVPFTFRNITWYPLASSAFSLVAITHDWKVVVLGENINIAKDEGAVSRELASDVGPQRRTLFQDIFGKSAFSEQAAAPQSLAPASAARPWTGRQGTEVLDGAAYLLPPLENLFDSLMAGFLKPRAVDASAFPADVPDNQDAGMTDDPVTTLAGGDAKRLVDDREKDALAGLFKKHTLKAKATPTIPSQKKGPVNSQAKGGSSRLHTPSKPNGVLPSSKVPVASGSPDASMSTPMVNGKKRKKSMA</sequence>
<proteinExistence type="predicted"/>
<gene>
    <name evidence="11" type="ORF">DFH07DRAFT_851485</name>
</gene>
<feature type="repeat" description="WD" evidence="8">
    <location>
        <begin position="314"/>
        <end position="355"/>
    </location>
</feature>
<evidence type="ECO:0000313" key="12">
    <source>
        <dbReference type="Proteomes" id="UP001215280"/>
    </source>
</evidence>
<dbReference type="GO" id="GO:0003723">
    <property type="term" value="F:RNA binding"/>
    <property type="evidence" value="ECO:0007669"/>
    <property type="project" value="InterPro"/>
</dbReference>
<dbReference type="EMBL" id="JARJLG010000209">
    <property type="protein sequence ID" value="KAJ7727818.1"/>
    <property type="molecule type" value="Genomic_DNA"/>
</dbReference>
<dbReference type="AlphaFoldDB" id="A0AAD7HT81"/>
<protein>
    <submittedName>
        <fullName evidence="11">WD40 repeat-like protein</fullName>
    </submittedName>
</protein>
<evidence type="ECO:0000256" key="2">
    <source>
        <dbReference type="ARBA" id="ARBA00022517"/>
    </source>
</evidence>
<dbReference type="InterPro" id="IPR057644">
    <property type="entry name" value="Beta-prop_WDR75_2nd"/>
</dbReference>
<keyword evidence="12" id="KW-1185">Reference proteome</keyword>
<dbReference type="PANTHER" id="PTHR44215">
    <property type="entry name" value="WD REPEAT-CONTAINING PROTEIN 75"/>
    <property type="match status" value="1"/>
</dbReference>
<feature type="compositionally biased region" description="Polar residues" evidence="9">
    <location>
        <begin position="17"/>
        <end position="26"/>
    </location>
</feature>
<dbReference type="InterPro" id="IPR015943">
    <property type="entry name" value="WD40/YVTN_repeat-like_dom_sf"/>
</dbReference>
<keyword evidence="3" id="KW-0698">rRNA processing</keyword>
<feature type="compositionally biased region" description="Polar residues" evidence="9">
    <location>
        <begin position="49"/>
        <end position="60"/>
    </location>
</feature>
<dbReference type="Pfam" id="PF23869">
    <property type="entry name" value="Beta-prop_WDR75_1st"/>
    <property type="match status" value="1"/>
</dbReference>
<comment type="caution">
    <text evidence="11">The sequence shown here is derived from an EMBL/GenBank/DDBJ whole genome shotgun (WGS) entry which is preliminary data.</text>
</comment>
<dbReference type="GO" id="GO:0045943">
    <property type="term" value="P:positive regulation of transcription by RNA polymerase I"/>
    <property type="evidence" value="ECO:0007669"/>
    <property type="project" value="InterPro"/>
</dbReference>
<evidence type="ECO:0000256" key="8">
    <source>
        <dbReference type="PROSITE-ProRule" id="PRU00221"/>
    </source>
</evidence>
<feature type="compositionally biased region" description="Polar residues" evidence="9">
    <location>
        <begin position="910"/>
        <end position="926"/>
    </location>
</feature>
<dbReference type="InterPro" id="IPR053826">
    <property type="entry name" value="WDR75"/>
</dbReference>
<evidence type="ECO:0000256" key="5">
    <source>
        <dbReference type="ARBA" id="ARBA00022737"/>
    </source>
</evidence>
<dbReference type="PROSITE" id="PS50294">
    <property type="entry name" value="WD_REPEATS_REGION"/>
    <property type="match status" value="1"/>
</dbReference>
<evidence type="ECO:0000256" key="6">
    <source>
        <dbReference type="ARBA" id="ARBA00023163"/>
    </source>
</evidence>
<dbReference type="PROSITE" id="PS50082">
    <property type="entry name" value="WD_REPEATS_2"/>
    <property type="match status" value="2"/>
</dbReference>
<evidence type="ECO:0000256" key="3">
    <source>
        <dbReference type="ARBA" id="ARBA00022552"/>
    </source>
</evidence>
<evidence type="ECO:0000256" key="1">
    <source>
        <dbReference type="ARBA" id="ARBA00004604"/>
    </source>
</evidence>
<feature type="region of interest" description="Disordered" evidence="9">
    <location>
        <begin position="896"/>
        <end position="962"/>
    </location>
</feature>
<dbReference type="Pfam" id="PF23769">
    <property type="entry name" value="Beta-prop_WDR75_2nd"/>
    <property type="match status" value="1"/>
</dbReference>
<comment type="subcellular location">
    <subcellularLocation>
        <location evidence="1">Nucleus</location>
        <location evidence="1">Nucleolus</location>
    </subcellularLocation>
</comment>
<evidence type="ECO:0000259" key="10">
    <source>
        <dbReference type="Pfam" id="PF23769"/>
    </source>
</evidence>
<keyword evidence="6" id="KW-0804">Transcription</keyword>